<name>A0ABP9FP34_9SPHI</name>
<dbReference type="RefSeq" id="WP_345330020.1">
    <property type="nucleotide sequence ID" value="NZ_BAABJI010000001.1"/>
</dbReference>
<keyword evidence="3" id="KW-1185">Reference proteome</keyword>
<proteinExistence type="predicted"/>
<feature type="transmembrane region" description="Helical" evidence="1">
    <location>
        <begin position="84"/>
        <end position="102"/>
    </location>
</feature>
<organism evidence="2 3">
    <name type="scientific">Mucilaginibacter defluvii</name>
    <dbReference type="NCBI Taxonomy" id="1196019"/>
    <lineage>
        <taxon>Bacteria</taxon>
        <taxon>Pseudomonadati</taxon>
        <taxon>Bacteroidota</taxon>
        <taxon>Sphingobacteriia</taxon>
        <taxon>Sphingobacteriales</taxon>
        <taxon>Sphingobacteriaceae</taxon>
        <taxon>Mucilaginibacter</taxon>
    </lineage>
</organism>
<accession>A0ABP9FP34</accession>
<dbReference type="Proteomes" id="UP001501436">
    <property type="component" value="Unassembled WGS sequence"/>
</dbReference>
<keyword evidence="1" id="KW-0472">Membrane</keyword>
<evidence type="ECO:0000256" key="1">
    <source>
        <dbReference type="SAM" id="Phobius"/>
    </source>
</evidence>
<dbReference type="EMBL" id="BAABJI010000001">
    <property type="protein sequence ID" value="GAA4910247.1"/>
    <property type="molecule type" value="Genomic_DNA"/>
</dbReference>
<sequence>MIGQGTTLLQCSSASGYLMDTLSLFIKNFSSAAGIPLGMLAVVEHKTMILAFLGGFFLALIILLTLRKRIWSIILVFDYKLDSYAGKVLAVVLIVGLIFWILSLA</sequence>
<feature type="transmembrane region" description="Helical" evidence="1">
    <location>
        <begin position="47"/>
        <end position="64"/>
    </location>
</feature>
<gene>
    <name evidence="2" type="ORF">GCM10023313_11760</name>
</gene>
<keyword evidence="1" id="KW-1133">Transmembrane helix</keyword>
<protein>
    <submittedName>
        <fullName evidence="2">Uncharacterized protein</fullName>
    </submittedName>
</protein>
<comment type="caution">
    <text evidence="2">The sequence shown here is derived from an EMBL/GenBank/DDBJ whole genome shotgun (WGS) entry which is preliminary data.</text>
</comment>
<keyword evidence="1" id="KW-0812">Transmembrane</keyword>
<reference evidence="3" key="1">
    <citation type="journal article" date="2019" name="Int. J. Syst. Evol. Microbiol.">
        <title>The Global Catalogue of Microorganisms (GCM) 10K type strain sequencing project: providing services to taxonomists for standard genome sequencing and annotation.</title>
        <authorList>
            <consortium name="The Broad Institute Genomics Platform"/>
            <consortium name="The Broad Institute Genome Sequencing Center for Infectious Disease"/>
            <person name="Wu L."/>
            <person name="Ma J."/>
        </authorList>
    </citation>
    <scope>NUCLEOTIDE SEQUENCE [LARGE SCALE GENOMIC DNA]</scope>
    <source>
        <strain evidence="3">JCM 18283</strain>
    </source>
</reference>
<evidence type="ECO:0000313" key="2">
    <source>
        <dbReference type="EMBL" id="GAA4910247.1"/>
    </source>
</evidence>
<evidence type="ECO:0000313" key="3">
    <source>
        <dbReference type="Proteomes" id="UP001501436"/>
    </source>
</evidence>